<keyword evidence="3" id="KW-1185">Reference proteome</keyword>
<dbReference type="EMBL" id="VSWC01000131">
    <property type="protein sequence ID" value="KAA1081229.1"/>
    <property type="molecule type" value="Genomic_DNA"/>
</dbReference>
<comment type="caution">
    <text evidence="1">The sequence shown here is derived from an EMBL/GenBank/DDBJ whole genome shotgun (WGS) entry which is preliminary data.</text>
</comment>
<reference evidence="3 4" key="1">
    <citation type="submission" date="2019-05" db="EMBL/GenBank/DDBJ databases">
        <title>Emergence of the Ug99 lineage of the wheat stem rust pathogen through somatic hybridization.</title>
        <authorList>
            <person name="Li F."/>
            <person name="Upadhyaya N.M."/>
            <person name="Sperschneider J."/>
            <person name="Matny O."/>
            <person name="Nguyen-Phuc H."/>
            <person name="Mago R."/>
            <person name="Raley C."/>
            <person name="Miller M.E."/>
            <person name="Silverstein K.A.T."/>
            <person name="Henningsen E."/>
            <person name="Hirsch C.D."/>
            <person name="Visser B."/>
            <person name="Pretorius Z.A."/>
            <person name="Steffenson B.J."/>
            <person name="Schwessinger B."/>
            <person name="Dodds P.N."/>
            <person name="Figueroa M."/>
        </authorList>
    </citation>
    <scope>NUCLEOTIDE SEQUENCE [LARGE SCALE GENOMIC DNA]</scope>
    <source>
        <strain evidence="1">21-0</strain>
        <strain evidence="2 4">Ug99</strain>
    </source>
</reference>
<proteinExistence type="predicted"/>
<name>A0A5B0MZH4_PUCGR</name>
<evidence type="ECO:0000313" key="1">
    <source>
        <dbReference type="EMBL" id="KAA1081229.1"/>
    </source>
</evidence>
<evidence type="ECO:0000313" key="3">
    <source>
        <dbReference type="Proteomes" id="UP000324748"/>
    </source>
</evidence>
<protein>
    <submittedName>
        <fullName evidence="1">Uncharacterized protein</fullName>
    </submittedName>
</protein>
<accession>A0A5B0MZH4</accession>
<gene>
    <name evidence="1" type="ORF">PGT21_031685</name>
    <name evidence="2" type="ORF">PGTUg99_033444</name>
</gene>
<dbReference type="AlphaFoldDB" id="A0A5B0MZH4"/>
<evidence type="ECO:0000313" key="4">
    <source>
        <dbReference type="Proteomes" id="UP000325313"/>
    </source>
</evidence>
<dbReference type="EMBL" id="VDEP01000104">
    <property type="protein sequence ID" value="KAA1131391.1"/>
    <property type="molecule type" value="Genomic_DNA"/>
</dbReference>
<dbReference type="Proteomes" id="UP000324748">
    <property type="component" value="Unassembled WGS sequence"/>
</dbReference>
<evidence type="ECO:0000313" key="2">
    <source>
        <dbReference type="EMBL" id="KAA1131391.1"/>
    </source>
</evidence>
<organism evidence="1 3">
    <name type="scientific">Puccinia graminis f. sp. tritici</name>
    <dbReference type="NCBI Taxonomy" id="56615"/>
    <lineage>
        <taxon>Eukaryota</taxon>
        <taxon>Fungi</taxon>
        <taxon>Dikarya</taxon>
        <taxon>Basidiomycota</taxon>
        <taxon>Pucciniomycotina</taxon>
        <taxon>Pucciniomycetes</taxon>
        <taxon>Pucciniales</taxon>
        <taxon>Pucciniaceae</taxon>
        <taxon>Puccinia</taxon>
    </lineage>
</organism>
<dbReference type="Proteomes" id="UP000325313">
    <property type="component" value="Unassembled WGS sequence"/>
</dbReference>
<sequence length="86" mass="9781">MRQDAITKATPFTFFDWKTELGISCSDLNNSSNQTNRNSIFSLVEQIMTSCYSVANNGAEIMGNAKEPSIRNSLRYLRLYYQLSIT</sequence>